<feature type="region of interest" description="Disordered" evidence="1">
    <location>
        <begin position="308"/>
        <end position="332"/>
    </location>
</feature>
<evidence type="ECO:0000256" key="1">
    <source>
        <dbReference type="SAM" id="MobiDB-lite"/>
    </source>
</evidence>
<sequence>MDLTALLLRAAAARPRVLLAAAPAAVRVRLAAERELRLRDLPEAVTPADADVLLIAGTPGPELDRAVDRLWQDMPEPRARVRASRAQDVAGALDAACAQLAEGRTRHQRRSASAPPGLPMAERGPDRDGLTLDRLHIPLGPLLADWPPGLTARLTLQGDVVQEADVRLPPPAAPPPVPFWAEPWRRAAAGERITAGAAARRRAAARLDSLGRFLSVAGWPAAALAARRLRDDLLGDAGTAAVRPRAARLARRVGRSRILARLTRGIGPLTAAEAAAAGITGPAARADGDVPARCRLWLAETLDDLGRLDDDAPLDPGRDEEPRGLPGASGRTPSHALAAVLPRLLAGAEFAAARLIVASLDPDPEELAAGAVEGARG</sequence>
<dbReference type="RefSeq" id="WP_279928746.1">
    <property type="nucleotide sequence ID" value="NZ_JARWBG010000016.1"/>
</dbReference>
<proteinExistence type="predicted"/>
<comment type="caution">
    <text evidence="2">The sequence shown here is derived from an EMBL/GenBank/DDBJ whole genome shotgun (WGS) entry which is preliminary data.</text>
</comment>
<dbReference type="Proteomes" id="UP001223144">
    <property type="component" value="Unassembled WGS sequence"/>
</dbReference>
<feature type="region of interest" description="Disordered" evidence="1">
    <location>
        <begin position="102"/>
        <end position="129"/>
    </location>
</feature>
<name>A0ABT6HNI3_9ACTN</name>
<protein>
    <submittedName>
        <fullName evidence="2">Uncharacterized protein</fullName>
    </submittedName>
</protein>
<organism evidence="2 3">
    <name type="scientific">Streptomyces chengmaiensis</name>
    <dbReference type="NCBI Taxonomy" id="3040919"/>
    <lineage>
        <taxon>Bacteria</taxon>
        <taxon>Bacillati</taxon>
        <taxon>Actinomycetota</taxon>
        <taxon>Actinomycetes</taxon>
        <taxon>Kitasatosporales</taxon>
        <taxon>Streptomycetaceae</taxon>
        <taxon>Streptomyces</taxon>
    </lineage>
</organism>
<dbReference type="EMBL" id="JARWBG010000016">
    <property type="protein sequence ID" value="MDH2390277.1"/>
    <property type="molecule type" value="Genomic_DNA"/>
</dbReference>
<evidence type="ECO:0000313" key="3">
    <source>
        <dbReference type="Proteomes" id="UP001223144"/>
    </source>
</evidence>
<accession>A0ABT6HNI3</accession>
<gene>
    <name evidence="2" type="ORF">QCN29_16045</name>
</gene>
<feature type="compositionally biased region" description="Basic and acidic residues" evidence="1">
    <location>
        <begin position="308"/>
        <end position="323"/>
    </location>
</feature>
<keyword evidence="3" id="KW-1185">Reference proteome</keyword>
<reference evidence="2 3" key="1">
    <citation type="submission" date="2023-04" db="EMBL/GenBank/DDBJ databases">
        <title>Streptomyces chengmaiensis sp. nov. isolated from the stem of mangrove plant in Hainan.</title>
        <authorList>
            <person name="Huang X."/>
            <person name="Zhou S."/>
            <person name="Chu X."/>
            <person name="Xie Y."/>
            <person name="Lin Y."/>
        </authorList>
    </citation>
    <scope>NUCLEOTIDE SEQUENCE [LARGE SCALE GENOMIC DNA]</scope>
    <source>
        <strain evidence="2 3">HNM0663</strain>
    </source>
</reference>
<evidence type="ECO:0000313" key="2">
    <source>
        <dbReference type="EMBL" id="MDH2390277.1"/>
    </source>
</evidence>